<reference evidence="2" key="1">
    <citation type="submission" date="2007-07" db="EMBL/GenBank/DDBJ databases">
        <title>PCAP assembly of the Caenorhabditis remanei genome.</title>
        <authorList>
            <consortium name="The Caenorhabditis remanei Sequencing Consortium"/>
            <person name="Wilson R.K."/>
        </authorList>
    </citation>
    <scope>NUCLEOTIDE SEQUENCE [LARGE SCALE GENOMIC DNA]</scope>
    <source>
        <strain evidence="2">PB4641</strain>
    </source>
</reference>
<dbReference type="InParanoid" id="E3N6A6"/>
<dbReference type="STRING" id="31234.E3N6A6"/>
<organism evidence="3">
    <name type="scientific">Caenorhabditis remanei</name>
    <name type="common">Caenorhabditis vulgaris</name>
    <dbReference type="NCBI Taxonomy" id="31234"/>
    <lineage>
        <taxon>Eukaryota</taxon>
        <taxon>Metazoa</taxon>
        <taxon>Ecdysozoa</taxon>
        <taxon>Nematoda</taxon>
        <taxon>Chromadorea</taxon>
        <taxon>Rhabditida</taxon>
        <taxon>Rhabditina</taxon>
        <taxon>Rhabditomorpha</taxon>
        <taxon>Rhabditoidea</taxon>
        <taxon>Rhabditidae</taxon>
        <taxon>Peloderinae</taxon>
        <taxon>Caenorhabditis</taxon>
    </lineage>
</organism>
<feature type="compositionally biased region" description="Pro residues" evidence="1">
    <location>
        <begin position="60"/>
        <end position="75"/>
    </location>
</feature>
<feature type="compositionally biased region" description="Pro residues" evidence="1">
    <location>
        <begin position="27"/>
        <end position="36"/>
    </location>
</feature>
<sequence>MNSVPKPQHEFSTEATVCQNGSFQTIPLPPTPPPANTPIGQHPHPPPQVPAAPIDRFQTLPPPPPTMAPIGMIPPPTGMFPPPPLPLVLTFFIPPPPPMFEAPIVPPPAIFQAPQNTMPTPPMAPSMDAEPKQEPEDF</sequence>
<accession>E3N6A6</accession>
<feature type="region of interest" description="Disordered" evidence="1">
    <location>
        <begin position="1"/>
        <end position="75"/>
    </location>
</feature>
<evidence type="ECO:0000313" key="3">
    <source>
        <dbReference type="Proteomes" id="UP000008281"/>
    </source>
</evidence>
<dbReference type="EMBL" id="DS268539">
    <property type="protein sequence ID" value="EFO88002.1"/>
    <property type="molecule type" value="Genomic_DNA"/>
</dbReference>
<feature type="region of interest" description="Disordered" evidence="1">
    <location>
        <begin position="110"/>
        <end position="138"/>
    </location>
</feature>
<dbReference type="OMA" id="PQHEFST"/>
<name>E3N6A6_CAERE</name>
<feature type="compositionally biased region" description="Polar residues" evidence="1">
    <location>
        <begin position="13"/>
        <end position="24"/>
    </location>
</feature>
<proteinExistence type="predicted"/>
<dbReference type="AlphaFoldDB" id="E3N6A6"/>
<dbReference type="HOGENOM" id="CLU_1857138_0_0_1"/>
<protein>
    <submittedName>
        <fullName evidence="2">Uncharacterized protein</fullName>
    </submittedName>
</protein>
<keyword evidence="3" id="KW-1185">Reference proteome</keyword>
<feature type="compositionally biased region" description="Basic and acidic residues" evidence="1">
    <location>
        <begin position="129"/>
        <end position="138"/>
    </location>
</feature>
<gene>
    <name evidence="2" type="ORF">CRE_05118</name>
</gene>
<dbReference type="Proteomes" id="UP000008281">
    <property type="component" value="Unassembled WGS sequence"/>
</dbReference>
<evidence type="ECO:0000256" key="1">
    <source>
        <dbReference type="SAM" id="MobiDB-lite"/>
    </source>
</evidence>
<evidence type="ECO:0000313" key="2">
    <source>
        <dbReference type="EMBL" id="EFO88002.1"/>
    </source>
</evidence>